<proteinExistence type="predicted"/>
<protein>
    <submittedName>
        <fullName evidence="1">Pentatricopeptide repeat-containing protein</fullName>
    </submittedName>
</protein>
<sequence length="105" mass="11771">MVLRGVWERIRRHASSAASGHQHHRSASVSALGFSCYQWSRESFTQGCSLNCCIYHGLKEKVRLNFFCFLSDAPLASSSLASSSLFQSSLLQYPPGIRYRTGLLR</sequence>
<reference evidence="1" key="1">
    <citation type="submission" date="2020-07" db="EMBL/GenBank/DDBJ databases">
        <title>Clarias magur genome sequencing, assembly and annotation.</title>
        <authorList>
            <person name="Kushwaha B."/>
            <person name="Kumar R."/>
            <person name="Das P."/>
            <person name="Joshi C.G."/>
            <person name="Kumar D."/>
            <person name="Nagpure N.S."/>
            <person name="Pandey M."/>
            <person name="Agarwal S."/>
            <person name="Srivastava S."/>
            <person name="Singh M."/>
            <person name="Sahoo L."/>
            <person name="Jayasankar P."/>
            <person name="Meher P.K."/>
            <person name="Koringa P.G."/>
            <person name="Iquebal M.A."/>
            <person name="Das S.P."/>
            <person name="Bit A."/>
            <person name="Patnaik S."/>
            <person name="Patel N."/>
            <person name="Shah T.M."/>
            <person name="Hinsu A."/>
            <person name="Jena J.K."/>
        </authorList>
    </citation>
    <scope>NUCLEOTIDE SEQUENCE</scope>
    <source>
        <strain evidence="1">CIFAMagur01</strain>
        <tissue evidence="1">Testis</tissue>
    </source>
</reference>
<accession>A0A8J4TR42</accession>
<gene>
    <name evidence="1" type="primary">Pcmp-e9</name>
    <name evidence="1" type="ORF">DAT39_020553</name>
</gene>
<keyword evidence="2" id="KW-1185">Reference proteome</keyword>
<organism evidence="1 2">
    <name type="scientific">Clarias magur</name>
    <name type="common">Asian catfish</name>
    <name type="synonym">Macropteronotus magur</name>
    <dbReference type="NCBI Taxonomy" id="1594786"/>
    <lineage>
        <taxon>Eukaryota</taxon>
        <taxon>Metazoa</taxon>
        <taxon>Chordata</taxon>
        <taxon>Craniata</taxon>
        <taxon>Vertebrata</taxon>
        <taxon>Euteleostomi</taxon>
        <taxon>Actinopterygii</taxon>
        <taxon>Neopterygii</taxon>
        <taxon>Teleostei</taxon>
        <taxon>Ostariophysi</taxon>
        <taxon>Siluriformes</taxon>
        <taxon>Clariidae</taxon>
        <taxon>Clarias</taxon>
    </lineage>
</organism>
<evidence type="ECO:0000313" key="2">
    <source>
        <dbReference type="Proteomes" id="UP000727407"/>
    </source>
</evidence>
<comment type="caution">
    <text evidence="1">The sequence shown here is derived from an EMBL/GenBank/DDBJ whole genome shotgun (WGS) entry which is preliminary data.</text>
</comment>
<dbReference type="AlphaFoldDB" id="A0A8J4TR42"/>
<name>A0A8J4TR42_CLAMG</name>
<evidence type="ECO:0000313" key="1">
    <source>
        <dbReference type="EMBL" id="KAF5889746.1"/>
    </source>
</evidence>
<dbReference type="Proteomes" id="UP000727407">
    <property type="component" value="Unassembled WGS sequence"/>
</dbReference>
<dbReference type="EMBL" id="QNUK01000771">
    <property type="protein sequence ID" value="KAF5889746.1"/>
    <property type="molecule type" value="Genomic_DNA"/>
</dbReference>